<dbReference type="Gene3D" id="3.90.76.10">
    <property type="entry name" value="Dipeptide-binding Protein, Domain 1"/>
    <property type="match status" value="1"/>
</dbReference>
<dbReference type="PANTHER" id="PTHR30290">
    <property type="entry name" value="PERIPLASMIC BINDING COMPONENT OF ABC TRANSPORTER"/>
    <property type="match status" value="1"/>
</dbReference>
<organism evidence="4 5">
    <name type="scientific">Kitasatospora terrestris</name>
    <dbReference type="NCBI Taxonomy" id="258051"/>
    <lineage>
        <taxon>Bacteria</taxon>
        <taxon>Bacillati</taxon>
        <taxon>Actinomycetota</taxon>
        <taxon>Actinomycetes</taxon>
        <taxon>Kitasatosporales</taxon>
        <taxon>Streptomycetaceae</taxon>
        <taxon>Kitasatospora</taxon>
    </lineage>
</organism>
<evidence type="ECO:0000256" key="1">
    <source>
        <dbReference type="SAM" id="MobiDB-lite"/>
    </source>
</evidence>
<dbReference type="Gene3D" id="3.10.105.10">
    <property type="entry name" value="Dipeptide-binding Protein, Domain 3"/>
    <property type="match status" value="1"/>
</dbReference>
<gene>
    <name evidence="4" type="ORF">GCM10023235_01240</name>
</gene>
<name>A0ABP9D681_9ACTN</name>
<comment type="caution">
    <text evidence="4">The sequence shown here is derived from an EMBL/GenBank/DDBJ whole genome shotgun (WGS) entry which is preliminary data.</text>
</comment>
<dbReference type="RefSeq" id="WP_345694745.1">
    <property type="nucleotide sequence ID" value="NZ_BAABIS010000001.1"/>
</dbReference>
<dbReference type="PANTHER" id="PTHR30290:SF83">
    <property type="entry name" value="ABC TRANSPORTER SUBSTRATE-BINDING PROTEIN"/>
    <property type="match status" value="1"/>
</dbReference>
<reference evidence="5" key="1">
    <citation type="journal article" date="2019" name="Int. J. Syst. Evol. Microbiol.">
        <title>The Global Catalogue of Microorganisms (GCM) 10K type strain sequencing project: providing services to taxonomists for standard genome sequencing and annotation.</title>
        <authorList>
            <consortium name="The Broad Institute Genomics Platform"/>
            <consortium name="The Broad Institute Genome Sequencing Center for Infectious Disease"/>
            <person name="Wu L."/>
            <person name="Ma J."/>
        </authorList>
    </citation>
    <scope>NUCLEOTIDE SEQUENCE [LARGE SCALE GENOMIC DNA]</scope>
    <source>
        <strain evidence="5">JCM 13006</strain>
    </source>
</reference>
<keyword evidence="2" id="KW-0732">Signal</keyword>
<dbReference type="EMBL" id="BAABIS010000001">
    <property type="protein sequence ID" value="GAA4830931.1"/>
    <property type="molecule type" value="Genomic_DNA"/>
</dbReference>
<protein>
    <submittedName>
        <fullName evidence="4">ABC transporter substrate-binding protein</fullName>
    </submittedName>
</protein>
<evidence type="ECO:0000259" key="3">
    <source>
        <dbReference type="Pfam" id="PF00496"/>
    </source>
</evidence>
<dbReference type="Proteomes" id="UP001501752">
    <property type="component" value="Unassembled WGS sequence"/>
</dbReference>
<dbReference type="PROSITE" id="PS51257">
    <property type="entry name" value="PROKAR_LIPOPROTEIN"/>
    <property type="match status" value="1"/>
</dbReference>
<feature type="chain" id="PRO_5047518680" evidence="2">
    <location>
        <begin position="33"/>
        <end position="548"/>
    </location>
</feature>
<sequence>MHTPRHRPSHPARSLPALTAATALVLAVSACGGTASGGKNSADQGPGTPGGTYSVALTEPNHLTPGQTTDSYAIQVIQGLFDTPVTLDPKDGHVLPLAAASVDSGDQKVWTVKLRPDGTFHNGEKVTAQSFADAWNAAAYGPNGWESNYYFAQIEGYADLNPDQGQQPKAEKLSGLKVVDDTTLQVTLSAPFSQFPMMLAFTAFAPLPKAAFSDPKGFDAHPIGNGPFQMDGDWVHDQKIALKKSASYTGSRKAMADGVTFKIFTSKDTAFTELQAGNVDIMTTVPAARAPEAKRAFGDHYSVRPSGTMDYLGLPLWDPRFQNPELRRALSMAIDRPGVTQAIYNGVFKPADSVVAPMIPGHRDGACGEACTYDPAKAKALFDKAGGFTGPMELYFSNSDPTYEQWMTSVANQLKQNLGIQDITFKKMASADLGPILNKRQGTGPYRQNWVIDYPSMQNYLDGLYNPDNRMGWSSKQFDALLAEGNAAKDGKDGLAAYQKAEDLALREMPLIPLWNWQDQSAWSTNVGHVLIDPYVTGLHLDEVTVKH</sequence>
<dbReference type="SUPFAM" id="SSF53850">
    <property type="entry name" value="Periplasmic binding protein-like II"/>
    <property type="match status" value="1"/>
</dbReference>
<keyword evidence="5" id="KW-1185">Reference proteome</keyword>
<evidence type="ECO:0000313" key="5">
    <source>
        <dbReference type="Proteomes" id="UP001501752"/>
    </source>
</evidence>
<evidence type="ECO:0000313" key="4">
    <source>
        <dbReference type="EMBL" id="GAA4830931.1"/>
    </source>
</evidence>
<dbReference type="PIRSF" id="PIRSF002741">
    <property type="entry name" value="MppA"/>
    <property type="match status" value="1"/>
</dbReference>
<feature type="domain" description="Solute-binding protein family 5" evidence="3">
    <location>
        <begin position="96"/>
        <end position="469"/>
    </location>
</feature>
<dbReference type="CDD" id="cd00995">
    <property type="entry name" value="PBP2_NikA_DppA_OppA_like"/>
    <property type="match status" value="1"/>
</dbReference>
<dbReference type="Pfam" id="PF00496">
    <property type="entry name" value="SBP_bac_5"/>
    <property type="match status" value="1"/>
</dbReference>
<accession>A0ABP9D681</accession>
<evidence type="ECO:0000256" key="2">
    <source>
        <dbReference type="SAM" id="SignalP"/>
    </source>
</evidence>
<dbReference type="InterPro" id="IPR039424">
    <property type="entry name" value="SBP_5"/>
</dbReference>
<dbReference type="InterPro" id="IPR000914">
    <property type="entry name" value="SBP_5_dom"/>
</dbReference>
<dbReference type="InterPro" id="IPR030678">
    <property type="entry name" value="Peptide/Ni-bd"/>
</dbReference>
<dbReference type="Gene3D" id="3.40.190.10">
    <property type="entry name" value="Periplasmic binding protein-like II"/>
    <property type="match status" value="1"/>
</dbReference>
<feature type="region of interest" description="Disordered" evidence="1">
    <location>
        <begin position="35"/>
        <end position="67"/>
    </location>
</feature>
<feature type="signal peptide" evidence="2">
    <location>
        <begin position="1"/>
        <end position="32"/>
    </location>
</feature>
<proteinExistence type="predicted"/>